<dbReference type="AlphaFoldDB" id="A0A5D4KBD3"/>
<dbReference type="Gene3D" id="3.40.50.150">
    <property type="entry name" value="Vaccinia Virus protein VP39"/>
    <property type="match status" value="1"/>
</dbReference>
<keyword evidence="2" id="KW-0489">Methyltransferase</keyword>
<dbReference type="Proteomes" id="UP000323317">
    <property type="component" value="Unassembled WGS sequence"/>
</dbReference>
<accession>A0A5D4KBD3</accession>
<dbReference type="RefSeq" id="WP_148947514.1">
    <property type="nucleotide sequence ID" value="NZ_VTEH01000011.1"/>
</dbReference>
<proteinExistence type="predicted"/>
<sequence length="196" mass="23397">MNDKLLNIKTETVQKSSYESHHYNRYEPTSYEVLGRLFQVVELEKTDRVVDFGCGSGRLNFYIHYRFQTTVMGVEMNEYLYGQAIENRKNYRSKFTDSGELIQFENCLAQDYRIQPEENVFYFFNPFSVRIFMAVVNNILQSLEETEREIQLILYYAPEDYIFFLENQTAFHLEKEIILPGNAYEKLLIYNFGHSE</sequence>
<feature type="domain" description="Methyltransferase" evidence="1">
    <location>
        <begin position="41"/>
        <end position="95"/>
    </location>
</feature>
<evidence type="ECO:0000313" key="2">
    <source>
        <dbReference type="EMBL" id="TYR74687.1"/>
    </source>
</evidence>
<evidence type="ECO:0000313" key="3">
    <source>
        <dbReference type="Proteomes" id="UP000323317"/>
    </source>
</evidence>
<dbReference type="InterPro" id="IPR029063">
    <property type="entry name" value="SAM-dependent_MTases_sf"/>
</dbReference>
<reference evidence="2 3" key="1">
    <citation type="submission" date="2019-08" db="EMBL/GenBank/DDBJ databases">
        <title>Bacillus genomes from the desert of Cuatro Cienegas, Coahuila.</title>
        <authorList>
            <person name="Olmedo-Alvarez G."/>
        </authorList>
    </citation>
    <scope>NUCLEOTIDE SEQUENCE [LARGE SCALE GENOMIC DNA]</scope>
    <source>
        <strain evidence="2 3">CH40_1T</strain>
    </source>
</reference>
<keyword evidence="2" id="KW-0808">Transferase</keyword>
<dbReference type="Pfam" id="PF13679">
    <property type="entry name" value="Methyltransf_32"/>
    <property type="match status" value="1"/>
</dbReference>
<comment type="caution">
    <text evidence="2">The sequence shown here is derived from an EMBL/GenBank/DDBJ whole genome shotgun (WGS) entry which is preliminary data.</text>
</comment>
<dbReference type="EMBL" id="VTEH01000011">
    <property type="protein sequence ID" value="TYR74687.1"/>
    <property type="molecule type" value="Genomic_DNA"/>
</dbReference>
<dbReference type="GO" id="GO:0032259">
    <property type="term" value="P:methylation"/>
    <property type="evidence" value="ECO:0007669"/>
    <property type="project" value="UniProtKB-KW"/>
</dbReference>
<evidence type="ECO:0000259" key="1">
    <source>
        <dbReference type="Pfam" id="PF13679"/>
    </source>
</evidence>
<dbReference type="InterPro" id="IPR025714">
    <property type="entry name" value="Methyltranfer_dom"/>
</dbReference>
<dbReference type="GO" id="GO:0008168">
    <property type="term" value="F:methyltransferase activity"/>
    <property type="evidence" value="ECO:0007669"/>
    <property type="project" value="UniProtKB-KW"/>
</dbReference>
<gene>
    <name evidence="2" type="ORF">FZC79_14550</name>
</gene>
<organism evidence="2 3">
    <name type="scientific">Rossellomorea vietnamensis</name>
    <dbReference type="NCBI Taxonomy" id="218284"/>
    <lineage>
        <taxon>Bacteria</taxon>
        <taxon>Bacillati</taxon>
        <taxon>Bacillota</taxon>
        <taxon>Bacilli</taxon>
        <taxon>Bacillales</taxon>
        <taxon>Bacillaceae</taxon>
        <taxon>Rossellomorea</taxon>
    </lineage>
</organism>
<name>A0A5D4KBD3_9BACI</name>
<protein>
    <submittedName>
        <fullName evidence="2">Methyltransferase</fullName>
    </submittedName>
</protein>
<dbReference type="SUPFAM" id="SSF53335">
    <property type="entry name" value="S-adenosyl-L-methionine-dependent methyltransferases"/>
    <property type="match status" value="1"/>
</dbReference>